<keyword evidence="1" id="KW-0472">Membrane</keyword>
<accession>A0A4S3JWW1</accession>
<gene>
    <name evidence="3" type="ORF">ATNIH1004_004059</name>
    <name evidence="4" type="ORF">EYZ11_000567</name>
</gene>
<feature type="transmembrane region" description="Helical" evidence="1">
    <location>
        <begin position="6"/>
        <end position="26"/>
    </location>
</feature>
<reference evidence="3 6" key="2">
    <citation type="submission" date="2019-08" db="EMBL/GenBank/DDBJ databases">
        <title>The genome sequence of a newly discovered highly antifungal drug resistant Aspergillus species, Aspergillus tanneri NIH 1004.</title>
        <authorList>
            <person name="Mounaud S."/>
            <person name="Singh I."/>
            <person name="Joardar V."/>
            <person name="Pakala S."/>
            <person name="Pakala S."/>
            <person name="Venepally P."/>
            <person name="Chung J.K."/>
            <person name="Losada L."/>
            <person name="Nierman W.C."/>
        </authorList>
    </citation>
    <scope>NUCLEOTIDE SEQUENCE [LARGE SCALE GENOMIC DNA]</scope>
    <source>
        <strain evidence="3 6">NIH1004</strain>
    </source>
</reference>
<dbReference type="Gene3D" id="3.50.50.60">
    <property type="entry name" value="FAD/NAD(P)-binding domain"/>
    <property type="match status" value="1"/>
</dbReference>
<dbReference type="SUPFAM" id="SSF54373">
    <property type="entry name" value="FAD-linked reductases, C-terminal domain"/>
    <property type="match status" value="1"/>
</dbReference>
<dbReference type="Pfam" id="PF01266">
    <property type="entry name" value="DAO"/>
    <property type="match status" value="1"/>
</dbReference>
<dbReference type="AlphaFoldDB" id="A0A4S3JWW1"/>
<feature type="domain" description="FAD dependent oxidoreductase" evidence="2">
    <location>
        <begin position="9"/>
        <end position="349"/>
    </location>
</feature>
<dbReference type="PANTHER" id="PTHR13847">
    <property type="entry name" value="SARCOSINE DEHYDROGENASE-RELATED"/>
    <property type="match status" value="1"/>
</dbReference>
<evidence type="ECO:0000313" key="6">
    <source>
        <dbReference type="Proteomes" id="UP000324241"/>
    </source>
</evidence>
<keyword evidence="1" id="KW-0812">Transmembrane</keyword>
<dbReference type="RefSeq" id="XP_033427537.1">
    <property type="nucleotide sequence ID" value="XM_033568731.1"/>
</dbReference>
<dbReference type="VEuPathDB" id="FungiDB:EYZ11_000567"/>
<dbReference type="EMBL" id="QUQM01000003">
    <property type="protein sequence ID" value="KAA8648176.1"/>
    <property type="molecule type" value="Genomic_DNA"/>
</dbReference>
<keyword evidence="5" id="KW-1185">Reference proteome</keyword>
<evidence type="ECO:0000313" key="5">
    <source>
        <dbReference type="Proteomes" id="UP000308092"/>
    </source>
</evidence>
<dbReference type="InterPro" id="IPR006076">
    <property type="entry name" value="FAD-dep_OxRdtase"/>
</dbReference>
<evidence type="ECO:0000313" key="3">
    <source>
        <dbReference type="EMBL" id="KAA8648176.1"/>
    </source>
</evidence>
<sequence>MTTPKFTSDIAIIGGGIVGSALAYFLSTSEQGKKIILIDRSFAPLQGSTGYAPGFVGQFNESEALTLLAIDTVKEYTKIPGGFDTVGGLEIATSDEGANRLKSRYEAARKVGLTAELISSEEAVRMAPDLVKGYNQIALHFPSDGTANATKISSFYQEKAQASGVQLLQTNVSSICQVNGQVQGVMTMSGLIAAKTVVIATGIWAPELCELDIPIPIVPVAHPYMYGENHEPNPRKMPFVRWPEHHVYARDHGPFYGLGSYDHQPVSQEPTAAAIGDWIEEFDTTLKNALNFIPEKTNLVPKRKFNGIFSMTPDNMPIVGNIPSIGGLFMAAAVWVTHAAGSAKFLAQLMKGEKVDENIRKALDPSRFQGKDMGRLKRESLDAYNEIYKTQQS</sequence>
<dbReference type="GO" id="GO:0005739">
    <property type="term" value="C:mitochondrion"/>
    <property type="evidence" value="ECO:0007669"/>
    <property type="project" value="TreeGrafter"/>
</dbReference>
<dbReference type="EMBL" id="SOSA01000008">
    <property type="protein sequence ID" value="THC99988.1"/>
    <property type="molecule type" value="Genomic_DNA"/>
</dbReference>
<name>A0A4S3JWW1_9EURO</name>
<evidence type="ECO:0000313" key="4">
    <source>
        <dbReference type="EMBL" id="THC99988.1"/>
    </source>
</evidence>
<dbReference type="SUPFAM" id="SSF51905">
    <property type="entry name" value="FAD/NAD(P)-binding domain"/>
    <property type="match status" value="1"/>
</dbReference>
<dbReference type="Proteomes" id="UP000324241">
    <property type="component" value="Unassembled WGS sequence"/>
</dbReference>
<keyword evidence="1" id="KW-1133">Transmembrane helix</keyword>
<dbReference type="OrthoDB" id="498204at2759"/>
<proteinExistence type="predicted"/>
<dbReference type="GeneID" id="54326761"/>
<dbReference type="STRING" id="1220188.A0A4S3JWW1"/>
<evidence type="ECO:0000259" key="2">
    <source>
        <dbReference type="Pfam" id="PF01266"/>
    </source>
</evidence>
<dbReference type="PANTHER" id="PTHR13847:SF193">
    <property type="entry name" value="PYRUVATE DEHYDROGENASE PHOSPHATASE REGULATORY SUBUNIT, MITOCHONDRIAL"/>
    <property type="match status" value="1"/>
</dbReference>
<protein>
    <recommendedName>
        <fullName evidence="2">FAD dependent oxidoreductase domain-containing protein</fullName>
    </recommendedName>
</protein>
<comment type="caution">
    <text evidence="4">The sequence shown here is derived from an EMBL/GenBank/DDBJ whole genome shotgun (WGS) entry which is preliminary data.</text>
</comment>
<dbReference type="InterPro" id="IPR036188">
    <property type="entry name" value="FAD/NAD-bd_sf"/>
</dbReference>
<dbReference type="Proteomes" id="UP000308092">
    <property type="component" value="Unassembled WGS sequence"/>
</dbReference>
<evidence type="ECO:0000256" key="1">
    <source>
        <dbReference type="SAM" id="Phobius"/>
    </source>
</evidence>
<organism evidence="4 5">
    <name type="scientific">Aspergillus tanneri</name>
    <dbReference type="NCBI Taxonomy" id="1220188"/>
    <lineage>
        <taxon>Eukaryota</taxon>
        <taxon>Fungi</taxon>
        <taxon>Dikarya</taxon>
        <taxon>Ascomycota</taxon>
        <taxon>Pezizomycotina</taxon>
        <taxon>Eurotiomycetes</taxon>
        <taxon>Eurotiomycetidae</taxon>
        <taxon>Eurotiales</taxon>
        <taxon>Aspergillaceae</taxon>
        <taxon>Aspergillus</taxon>
        <taxon>Aspergillus subgen. Circumdati</taxon>
    </lineage>
</organism>
<dbReference type="Gene3D" id="3.30.9.10">
    <property type="entry name" value="D-Amino Acid Oxidase, subunit A, domain 2"/>
    <property type="match status" value="1"/>
</dbReference>
<reference evidence="4 5" key="1">
    <citation type="submission" date="2019-03" db="EMBL/GenBank/DDBJ databases">
        <title>The genome sequence of a newly discovered highly antifungal drug resistant Aspergillus species, Aspergillus tanneri NIH 1004.</title>
        <authorList>
            <person name="Mounaud S."/>
            <person name="Singh I."/>
            <person name="Joardar V."/>
            <person name="Pakala S."/>
            <person name="Pakala S."/>
            <person name="Venepally P."/>
            <person name="Hoover J."/>
            <person name="Nierman W."/>
            <person name="Chung J."/>
            <person name="Losada L."/>
        </authorList>
    </citation>
    <scope>NUCLEOTIDE SEQUENCE [LARGE SCALE GENOMIC DNA]</scope>
    <source>
        <strain evidence="4 5">NIH1004</strain>
    </source>
</reference>